<evidence type="ECO:0008006" key="5">
    <source>
        <dbReference type="Google" id="ProtNLM"/>
    </source>
</evidence>
<dbReference type="RefSeq" id="WP_190211034.1">
    <property type="nucleotide sequence ID" value="NZ_BNBO01000011.1"/>
</dbReference>
<keyword evidence="2" id="KW-0732">Signal</keyword>
<feature type="signal peptide" evidence="2">
    <location>
        <begin position="1"/>
        <end position="23"/>
    </location>
</feature>
<dbReference type="SUPFAM" id="SSF82171">
    <property type="entry name" value="DPP6 N-terminal domain-like"/>
    <property type="match status" value="1"/>
</dbReference>
<comment type="caution">
    <text evidence="3">The sequence shown here is derived from an EMBL/GenBank/DDBJ whole genome shotgun (WGS) entry which is preliminary data.</text>
</comment>
<proteinExistence type="predicted"/>
<gene>
    <name evidence="3" type="ORF">GCM10018781_27030</name>
</gene>
<feature type="compositionally biased region" description="Low complexity" evidence="1">
    <location>
        <begin position="36"/>
        <end position="52"/>
    </location>
</feature>
<evidence type="ECO:0000256" key="1">
    <source>
        <dbReference type="SAM" id="MobiDB-lite"/>
    </source>
</evidence>
<dbReference type="GeneID" id="95353162"/>
<dbReference type="PROSITE" id="PS51257">
    <property type="entry name" value="PROKAR_LIPOPROTEIN"/>
    <property type="match status" value="1"/>
</dbReference>
<dbReference type="AlphaFoldDB" id="A0A919FNG1"/>
<evidence type="ECO:0000313" key="4">
    <source>
        <dbReference type="Proteomes" id="UP000617734"/>
    </source>
</evidence>
<dbReference type="InterPro" id="IPR011042">
    <property type="entry name" value="6-blade_b-propeller_TolB-like"/>
</dbReference>
<feature type="chain" id="PRO_5037618465" description="WD40 repeat protein" evidence="2">
    <location>
        <begin position="24"/>
        <end position="337"/>
    </location>
</feature>
<feature type="region of interest" description="Disordered" evidence="1">
    <location>
        <begin position="34"/>
        <end position="74"/>
    </location>
</feature>
<accession>A0A919FNG1</accession>
<name>A0A919FNG1_9ACTN</name>
<dbReference type="Pfam" id="PF07676">
    <property type="entry name" value="PD40"/>
    <property type="match status" value="1"/>
</dbReference>
<sequence length="337" mass="33946">MSVRTRLSTVAAVALTTAVTAGAAALLAGCGPEDQAGPAAAPPVSTAPAGAGTAPGPGGTASPTAPAVNGTEGNHLTISNGTDHVLMNGTSVDFGTVVRDLAWSPDGAKAAFVDGAGNLMVANPDGSGRVLVARAPSGETWSHPTWQVSSVLPDVELPLKNNIFFAAAKGGVSRLKGIAATSVDGTPQVLRLGTEEGPDNKQLPQTGNTWPSAAGAQGTAVYANSDTGEVYIRDDFLRQQGSSLLPGSQPALAPGGEDLVFVRAVGGHDHVFEGGVAERPAKDLTPNATTDFTEPAWSPDGRTLAVRAPDGIYTLPVDGSAAPVKISTYTGLPAYRP</sequence>
<dbReference type="Gene3D" id="2.120.10.30">
    <property type="entry name" value="TolB, C-terminal domain"/>
    <property type="match status" value="1"/>
</dbReference>
<dbReference type="EMBL" id="BNBO01000011">
    <property type="protein sequence ID" value="GHH69003.1"/>
    <property type="molecule type" value="Genomic_DNA"/>
</dbReference>
<evidence type="ECO:0000313" key="3">
    <source>
        <dbReference type="EMBL" id="GHH69003.1"/>
    </source>
</evidence>
<dbReference type="Proteomes" id="UP000617734">
    <property type="component" value="Unassembled WGS sequence"/>
</dbReference>
<dbReference type="InterPro" id="IPR011659">
    <property type="entry name" value="WD40"/>
</dbReference>
<protein>
    <recommendedName>
        <fullName evidence="5">WD40 repeat protein</fullName>
    </recommendedName>
</protein>
<reference evidence="3" key="1">
    <citation type="journal article" date="2014" name="Int. J. Syst. Evol. Microbiol.">
        <title>Complete genome sequence of Corynebacterium casei LMG S-19264T (=DSM 44701T), isolated from a smear-ripened cheese.</title>
        <authorList>
            <consortium name="US DOE Joint Genome Institute (JGI-PGF)"/>
            <person name="Walter F."/>
            <person name="Albersmeier A."/>
            <person name="Kalinowski J."/>
            <person name="Ruckert C."/>
        </authorList>
    </citation>
    <scope>NUCLEOTIDE SEQUENCE</scope>
    <source>
        <strain evidence="3">JCM 4646</strain>
    </source>
</reference>
<evidence type="ECO:0000256" key="2">
    <source>
        <dbReference type="SAM" id="SignalP"/>
    </source>
</evidence>
<organism evidence="3 4">
    <name type="scientific">Kitasatospora indigofera</name>
    <dbReference type="NCBI Taxonomy" id="67307"/>
    <lineage>
        <taxon>Bacteria</taxon>
        <taxon>Bacillati</taxon>
        <taxon>Actinomycetota</taxon>
        <taxon>Actinomycetes</taxon>
        <taxon>Kitasatosporales</taxon>
        <taxon>Streptomycetaceae</taxon>
        <taxon>Kitasatospora</taxon>
    </lineage>
</organism>
<keyword evidence="4" id="KW-1185">Reference proteome</keyword>
<reference evidence="3" key="2">
    <citation type="submission" date="2020-09" db="EMBL/GenBank/DDBJ databases">
        <authorList>
            <person name="Sun Q."/>
            <person name="Ohkuma M."/>
        </authorList>
    </citation>
    <scope>NUCLEOTIDE SEQUENCE</scope>
    <source>
        <strain evidence="3">JCM 4646</strain>
    </source>
</reference>